<name>A0A0Q9YZN9_9GAMM</name>
<organism evidence="1">
    <name type="scientific">Candidatus Berkiella aquae</name>
    <dbReference type="NCBI Taxonomy" id="295108"/>
    <lineage>
        <taxon>Bacteria</taxon>
        <taxon>Pseudomonadati</taxon>
        <taxon>Pseudomonadota</taxon>
        <taxon>Gammaproteobacteria</taxon>
        <taxon>Candidatus Berkiellales</taxon>
        <taxon>Candidatus Berkiellaceae</taxon>
        <taxon>Candidatus Berkiella</taxon>
    </lineage>
</organism>
<comment type="caution">
    <text evidence="1">The sequence shown here is derived from an EMBL/GenBank/DDBJ whole genome shotgun (WGS) entry which is preliminary data.</text>
</comment>
<evidence type="ECO:0000313" key="3">
    <source>
        <dbReference type="Proteomes" id="UP000051497"/>
    </source>
</evidence>
<gene>
    <name evidence="1" type="ORF">HT99x_00628</name>
    <name evidence="2" type="ORF">HT99x_014205</name>
</gene>
<dbReference type="AlphaFoldDB" id="A0A0Q9YZN9"/>
<reference evidence="1" key="1">
    <citation type="submission" date="2015-09" db="EMBL/GenBank/DDBJ databases">
        <title>Draft Genome Sequences of Two Novel Amoeba-resistant Intranuclear Bacteria, Candidatus Berkiella cookevillensis and Candidatus Berkiella aquae.</title>
        <authorList>
            <person name="Mehari Y.T."/>
            <person name="Arivett B.A."/>
            <person name="Farone A.L."/>
            <person name="Gunderson J.H."/>
            <person name="Farone M.B."/>
        </authorList>
    </citation>
    <scope>NUCLEOTIDE SEQUENCE [LARGE SCALE GENOMIC DNA]</scope>
    <source>
        <strain evidence="1">HT99</strain>
    </source>
</reference>
<dbReference type="EMBL" id="LKAJ02000001">
    <property type="protein sequence ID" value="MCS5712589.1"/>
    <property type="molecule type" value="Genomic_DNA"/>
</dbReference>
<keyword evidence="3" id="KW-1185">Reference proteome</keyword>
<sequence length="481" mass="55252">MPKRQLESTSSAEPELKRRLIESQQTRYQTIKDNCVKPVVRIGAWLLNKIAQPFVGQAIYWGMDLHSLPVMLDKKAIINDLFKDSVEHLIFKTTPEKIEYLRKLLALGADANLKMVIKTLPDGTQPYITPLSQAILNKDEKFLKLLDEFHVDLFSPIMGNLNYSEQHFDLSTSLALLAEEKILPLQHMTGKKNLDIRKRISRETKLKFPWIYQKGTDALKAYYKTLLQKILEQVKISKDHNKKLLILIGEYHNNAHGFLMELLVILIVNRHCNVKNVHFELDETRLNLLNKADAKATYFLIPQVTFGTWKYLIKLTREQLKGEAIPIDTLVSCLITEDELNEERMKNRNQNMMSHLNKSDDPVTVGIVGAAHLFGLQTECDLSQFHVFSISTVPDSFFKHELPPYIEKCRDFLTTKEVFSAANYPDNNVEAKVFESFLTYSKLVKVANKIHDNEDYGAPSADEQLKCDSDLADVRSFKKAI</sequence>
<evidence type="ECO:0000313" key="1">
    <source>
        <dbReference type="EMBL" id="KRG22209.1"/>
    </source>
</evidence>
<dbReference type="EMBL" id="LKAJ01000002">
    <property type="protein sequence ID" value="KRG22209.1"/>
    <property type="molecule type" value="Genomic_DNA"/>
</dbReference>
<dbReference type="Proteomes" id="UP000051497">
    <property type="component" value="Unassembled WGS sequence"/>
</dbReference>
<proteinExistence type="predicted"/>
<accession>A0A0Q9YZN9</accession>
<dbReference type="RefSeq" id="WP_075065270.1">
    <property type="nucleotide sequence ID" value="NZ_LKAJ02000001.1"/>
</dbReference>
<protein>
    <submittedName>
        <fullName evidence="1">Uncharacterized protein</fullName>
    </submittedName>
</protein>
<reference evidence="2" key="2">
    <citation type="journal article" date="2016" name="Genome Announc.">
        <title>Draft Genome Sequences of Two Novel Amoeba-Resistant Intranuclear Bacteria, 'Candidatus Berkiella cookevillensis' and 'Candidatus Berkiella aquae'.</title>
        <authorList>
            <person name="Mehari Y.T."/>
            <person name="Arivett B.A."/>
            <person name="Farone A.L."/>
            <person name="Gunderson J.H."/>
            <person name="Farone M.B."/>
        </authorList>
    </citation>
    <scope>NUCLEOTIDE SEQUENCE</scope>
    <source>
        <strain evidence="2">HT99</strain>
    </source>
</reference>
<evidence type="ECO:0000313" key="2">
    <source>
        <dbReference type="EMBL" id="MCS5712589.1"/>
    </source>
</evidence>
<reference evidence="2" key="3">
    <citation type="submission" date="2021-06" db="EMBL/GenBank/DDBJ databases">
        <title>Genomic Description and Analysis of Intracellular Bacteria, Candidatus Berkiella cookevillensis and Candidatus Berkiella aquae.</title>
        <authorList>
            <person name="Kidane D.T."/>
            <person name="Mehari Y.T."/>
            <person name="Rice F.C."/>
            <person name="Arivett B.A."/>
            <person name="Farone A.L."/>
            <person name="Berk S.G."/>
            <person name="Farone M.B."/>
        </authorList>
    </citation>
    <scope>NUCLEOTIDE SEQUENCE</scope>
    <source>
        <strain evidence="2">HT99</strain>
    </source>
</reference>